<dbReference type="Gene3D" id="3.40.50.150">
    <property type="entry name" value="Vaccinia Virus protein VP39"/>
    <property type="match status" value="1"/>
</dbReference>
<dbReference type="SUPFAM" id="SSF53335">
    <property type="entry name" value="S-adenosyl-L-methionine-dependent methyltransferases"/>
    <property type="match status" value="1"/>
</dbReference>
<dbReference type="Proteomes" id="UP000094291">
    <property type="component" value="Unassembled WGS sequence"/>
</dbReference>
<gene>
    <name evidence="3" type="ORF">BFW38_08350</name>
</gene>
<evidence type="ECO:0000313" key="3">
    <source>
        <dbReference type="EMBL" id="ODC03557.1"/>
    </source>
</evidence>
<protein>
    <recommendedName>
        <fullName evidence="5">S-adenosyl-L-methionine-dependent methyltransferase</fullName>
    </recommendedName>
</protein>
<dbReference type="GO" id="GO:0008168">
    <property type="term" value="F:methyltransferase activity"/>
    <property type="evidence" value="ECO:0007669"/>
    <property type="project" value="UniProtKB-KW"/>
</dbReference>
<sequence>MTPQKACKNAYSVAKDILYIAHYSPYRHLVSNEMRVTLEYILSRSEVGLRQLDKLHSRSFVLNTRYRDKWLIPGQSLQNALCKHAIEQMTREALSSGIEQVIVLGAGFDPLSTYLAQQYPKVHFFEVDHPYIQQFKREDPTLRSANARSKYNQPDRDNLHFLEFDSHRHDLIRKCRTHAAFDDARPTLFICEHLLMHLNPALVSHVLACTRTLTGRGTRILMTASEPPQRLSRHRYDPRPLYQQWLGAPVRWHLDSQHAVHFLQRHHYQLLGIQHTTALKTRFIAPTQQPKLQGHLYLMSAVCR</sequence>
<evidence type="ECO:0000256" key="1">
    <source>
        <dbReference type="ARBA" id="ARBA00022603"/>
    </source>
</evidence>
<dbReference type="GO" id="GO:0032259">
    <property type="term" value="P:methylation"/>
    <property type="evidence" value="ECO:0007669"/>
    <property type="project" value="UniProtKB-KW"/>
</dbReference>
<reference evidence="3 4" key="1">
    <citation type="submission" date="2016-08" db="EMBL/GenBank/DDBJ databases">
        <authorList>
            <person name="Seilhamer J.J."/>
        </authorList>
    </citation>
    <scope>NUCLEOTIDE SEQUENCE [LARGE SCALE GENOMIC DNA]</scope>
    <source>
        <strain evidence="3 4">PH27A</strain>
    </source>
</reference>
<name>A0A1E2V9A7_9GAMM</name>
<dbReference type="STRING" id="197479.BFW38_08350"/>
<evidence type="ECO:0000256" key="2">
    <source>
        <dbReference type="ARBA" id="ARBA00022679"/>
    </source>
</evidence>
<dbReference type="InterPro" id="IPR029063">
    <property type="entry name" value="SAM-dependent_MTases_sf"/>
</dbReference>
<dbReference type="EMBL" id="MDTQ01000001">
    <property type="protein sequence ID" value="ODC03557.1"/>
    <property type="molecule type" value="Genomic_DNA"/>
</dbReference>
<keyword evidence="1" id="KW-0489">Methyltransferase</keyword>
<evidence type="ECO:0000313" key="4">
    <source>
        <dbReference type="Proteomes" id="UP000094291"/>
    </source>
</evidence>
<keyword evidence="4" id="KW-1185">Reference proteome</keyword>
<dbReference type="OrthoDB" id="9806164at2"/>
<comment type="caution">
    <text evidence="3">The sequence shown here is derived from an EMBL/GenBank/DDBJ whole genome shotgun (WGS) entry which is preliminary data.</text>
</comment>
<organism evidence="3 4">
    <name type="scientific">Terasakiispira papahanaumokuakeensis</name>
    <dbReference type="NCBI Taxonomy" id="197479"/>
    <lineage>
        <taxon>Bacteria</taxon>
        <taxon>Pseudomonadati</taxon>
        <taxon>Pseudomonadota</taxon>
        <taxon>Gammaproteobacteria</taxon>
        <taxon>Oceanospirillales</taxon>
        <taxon>Terasakiispira</taxon>
    </lineage>
</organism>
<evidence type="ECO:0008006" key="5">
    <source>
        <dbReference type="Google" id="ProtNLM"/>
    </source>
</evidence>
<keyword evidence="2" id="KW-0808">Transferase</keyword>
<proteinExistence type="predicted"/>
<dbReference type="RefSeq" id="WP_068997973.1">
    <property type="nucleotide sequence ID" value="NZ_MDTQ01000001.1"/>
</dbReference>
<dbReference type="InterPro" id="IPR007213">
    <property type="entry name" value="Ppm1/Ppm2/Tcmp"/>
</dbReference>
<dbReference type="AlphaFoldDB" id="A0A1E2V9A7"/>
<dbReference type="PANTHER" id="PTHR43619:SF2">
    <property type="entry name" value="S-ADENOSYL-L-METHIONINE-DEPENDENT METHYLTRANSFERASES SUPERFAMILY PROTEIN"/>
    <property type="match status" value="1"/>
</dbReference>
<dbReference type="PANTHER" id="PTHR43619">
    <property type="entry name" value="S-ADENOSYL-L-METHIONINE-DEPENDENT METHYLTRANSFERASE YKTD-RELATED"/>
    <property type="match status" value="1"/>
</dbReference>
<accession>A0A1E2V9A7</accession>
<dbReference type="Pfam" id="PF04072">
    <property type="entry name" value="LCM"/>
    <property type="match status" value="1"/>
</dbReference>